<evidence type="ECO:0000256" key="2">
    <source>
        <dbReference type="ARBA" id="ARBA00022729"/>
    </source>
</evidence>
<dbReference type="GO" id="GO:0005975">
    <property type="term" value="P:carbohydrate metabolic process"/>
    <property type="evidence" value="ECO:0007669"/>
    <property type="project" value="InterPro"/>
</dbReference>
<proteinExistence type="predicted"/>
<dbReference type="PANTHER" id="PTHR34216:SF3">
    <property type="entry name" value="POLY-BETA-1,6-N-ACETYL-D-GLUCOSAMINE N-DEACETYLASE"/>
    <property type="match status" value="1"/>
</dbReference>
<accession>A0A383CNT3</accession>
<gene>
    <name evidence="4" type="ORF">METZ01_LOCUS486142</name>
</gene>
<dbReference type="SUPFAM" id="SSF88713">
    <property type="entry name" value="Glycoside hydrolase/deacetylase"/>
    <property type="match status" value="1"/>
</dbReference>
<name>A0A383CNT3_9ZZZZ</name>
<reference evidence="4" key="1">
    <citation type="submission" date="2018-05" db="EMBL/GenBank/DDBJ databases">
        <authorList>
            <person name="Lanie J.A."/>
            <person name="Ng W.-L."/>
            <person name="Kazmierczak K.M."/>
            <person name="Andrzejewski T.M."/>
            <person name="Davidsen T.M."/>
            <person name="Wayne K.J."/>
            <person name="Tettelin H."/>
            <person name="Glass J.I."/>
            <person name="Rusch D."/>
            <person name="Podicherti R."/>
            <person name="Tsui H.-C.T."/>
            <person name="Winkler M.E."/>
        </authorList>
    </citation>
    <scope>NUCLEOTIDE SEQUENCE</scope>
</reference>
<dbReference type="GO" id="GO:0016810">
    <property type="term" value="F:hydrolase activity, acting on carbon-nitrogen (but not peptide) bonds"/>
    <property type="evidence" value="ECO:0007669"/>
    <property type="project" value="InterPro"/>
</dbReference>
<evidence type="ECO:0000259" key="3">
    <source>
        <dbReference type="Pfam" id="PF01522"/>
    </source>
</evidence>
<dbReference type="InterPro" id="IPR011330">
    <property type="entry name" value="Glyco_hydro/deAcase_b/a-brl"/>
</dbReference>
<organism evidence="4">
    <name type="scientific">marine metagenome</name>
    <dbReference type="NCBI Taxonomy" id="408172"/>
    <lineage>
        <taxon>unclassified sequences</taxon>
        <taxon>metagenomes</taxon>
        <taxon>ecological metagenomes</taxon>
    </lineage>
</organism>
<evidence type="ECO:0000256" key="1">
    <source>
        <dbReference type="ARBA" id="ARBA00004613"/>
    </source>
</evidence>
<comment type="subcellular location">
    <subcellularLocation>
        <location evidence="1">Secreted</location>
    </subcellularLocation>
</comment>
<dbReference type="GO" id="GO:0005576">
    <property type="term" value="C:extracellular region"/>
    <property type="evidence" value="ECO:0007669"/>
    <property type="project" value="UniProtKB-SubCell"/>
</dbReference>
<dbReference type="Pfam" id="PF01522">
    <property type="entry name" value="Polysacc_deac_1"/>
    <property type="match status" value="1"/>
</dbReference>
<keyword evidence="2" id="KW-0732">Signal</keyword>
<dbReference type="PANTHER" id="PTHR34216">
    <property type="match status" value="1"/>
</dbReference>
<feature type="non-terminal residue" evidence="4">
    <location>
        <position position="1"/>
    </location>
</feature>
<dbReference type="AlphaFoldDB" id="A0A383CNT3"/>
<dbReference type="InterPro" id="IPR051398">
    <property type="entry name" value="Polysacch_Deacetylase"/>
</dbReference>
<feature type="domain" description="NodB homology" evidence="3">
    <location>
        <begin position="1"/>
        <end position="56"/>
    </location>
</feature>
<dbReference type="Gene3D" id="3.20.20.370">
    <property type="entry name" value="Glycoside hydrolase/deacetylase"/>
    <property type="match status" value="1"/>
</dbReference>
<protein>
    <recommendedName>
        <fullName evidence="3">NodB homology domain-containing protein</fullName>
    </recommendedName>
</protein>
<dbReference type="InterPro" id="IPR002509">
    <property type="entry name" value="NODB_dom"/>
</dbReference>
<evidence type="ECO:0000313" key="4">
    <source>
        <dbReference type="EMBL" id="SVE33288.1"/>
    </source>
</evidence>
<dbReference type="EMBL" id="UINC01210014">
    <property type="protein sequence ID" value="SVE33288.1"/>
    <property type="molecule type" value="Genomic_DNA"/>
</dbReference>
<sequence length="194" mass="23294">HEYLIDWEDHKIKSDLKASMQIFKKELGYSPKIFSYPFGEYSSNLKKIVDDLDFEFAFGQHSGVIDPTKDFLELPRFPINEKYGELKRFKSILQTLPFPYEKITPENRYLKENDNPPEIKIKFFENLINIKNINCYSNEGNVWRKSDIQFVNKNELMILLKEKFKSERGRINCSLWEESGKWRWLGIQYVIKEY</sequence>